<proteinExistence type="predicted"/>
<comment type="caution">
    <text evidence="1">The sequence shown here is derived from an EMBL/GenBank/DDBJ whole genome shotgun (WGS) entry which is preliminary data.</text>
</comment>
<dbReference type="PANTHER" id="PTHR34072:SF57">
    <property type="entry name" value="RNA-DIRECTED DNA POLYMERASE"/>
    <property type="match status" value="1"/>
</dbReference>
<evidence type="ECO:0008006" key="3">
    <source>
        <dbReference type="Google" id="ProtNLM"/>
    </source>
</evidence>
<dbReference type="Proteomes" id="UP001159364">
    <property type="component" value="Linkage Group LG11"/>
</dbReference>
<evidence type="ECO:0000313" key="2">
    <source>
        <dbReference type="Proteomes" id="UP001159364"/>
    </source>
</evidence>
<dbReference type="PANTHER" id="PTHR34072">
    <property type="entry name" value="ENZYMATIC POLYPROTEIN-RELATED"/>
    <property type="match status" value="1"/>
</dbReference>
<organism evidence="1 2">
    <name type="scientific">Erythroxylum novogranatense</name>
    <dbReference type="NCBI Taxonomy" id="1862640"/>
    <lineage>
        <taxon>Eukaryota</taxon>
        <taxon>Viridiplantae</taxon>
        <taxon>Streptophyta</taxon>
        <taxon>Embryophyta</taxon>
        <taxon>Tracheophyta</taxon>
        <taxon>Spermatophyta</taxon>
        <taxon>Magnoliopsida</taxon>
        <taxon>eudicotyledons</taxon>
        <taxon>Gunneridae</taxon>
        <taxon>Pentapetalae</taxon>
        <taxon>rosids</taxon>
        <taxon>fabids</taxon>
        <taxon>Malpighiales</taxon>
        <taxon>Erythroxylaceae</taxon>
        <taxon>Erythroxylum</taxon>
    </lineage>
</organism>
<keyword evidence="2" id="KW-1185">Reference proteome</keyword>
<protein>
    <recommendedName>
        <fullName evidence="3">Reverse transcriptase domain-containing protein</fullName>
    </recommendedName>
</protein>
<name>A0AAV8SBZ6_9ROSI</name>
<sequence length="162" mass="18831">MPLNMSPYRLVYGKACHLPVELEHRAFWAVKQCNMNFDAAGQQRKLQIQELEELRNHAFDNSVTYKAKTKAFHDKQLVEKKFKVGQKVLLFNLTLKLFAGKLRSKWIGPFVVTKIYLYGAVDIQSMETGKIFKVNGHRLKPFYEGFQPHSVEVNCLHEPSYI</sequence>
<reference evidence="1 2" key="1">
    <citation type="submission" date="2021-09" db="EMBL/GenBank/DDBJ databases">
        <title>Genomic insights and catalytic innovation underlie evolution of tropane alkaloids biosynthesis.</title>
        <authorList>
            <person name="Wang Y.-J."/>
            <person name="Tian T."/>
            <person name="Huang J.-P."/>
            <person name="Huang S.-X."/>
        </authorList>
    </citation>
    <scope>NUCLEOTIDE SEQUENCE [LARGE SCALE GENOMIC DNA]</scope>
    <source>
        <strain evidence="1">KIB-2018</strain>
        <tissue evidence="1">Leaf</tissue>
    </source>
</reference>
<dbReference type="AlphaFoldDB" id="A0AAV8SBZ6"/>
<dbReference type="EMBL" id="JAIWQS010000011">
    <property type="protein sequence ID" value="KAJ8749736.1"/>
    <property type="molecule type" value="Genomic_DNA"/>
</dbReference>
<evidence type="ECO:0000313" key="1">
    <source>
        <dbReference type="EMBL" id="KAJ8749736.1"/>
    </source>
</evidence>
<gene>
    <name evidence="1" type="ORF">K2173_012287</name>
</gene>
<accession>A0AAV8SBZ6</accession>